<sequence length="1123" mass="125238">MFATSFTAMQYLPVPILILSSQKTIVLANEAMGRLLGMGLAASAVAIDEATNALAIADRLRGQTMNDVGIEILQEGSPMWISWDDFLNGILDQASKARNDASQSKQSCLSPFQTMAYDVSVEVVISPNHETIAHPTALKDKLFGSDINPIQANLIISVWPFGDEQYFSLTFTGSCPGAHAPHQPASRRPISRVHTFAGTGALASGTPSASSTASSRSGRSAVMTPDPFVSQGPHFPPHAPPSQSAKPSAPSVFRKRTELKDAILYSMNMPAYAMWKDESFGVPNKAILRLLPESTEIRSLDPREFLSQYKIWTEDFQRELATDEIPILEICRSGKRFEGRRVGMRHPKTSAKIIFDVIGQPIKDEKSGETLGGLIIFKDVTEYSRRIAAQTEENERQFLYACIANLGPVMVWITDSFGSHEWFSQRWYDYTGLTEEECLGEGWRNAFHPDDLPATEARWYHSLASGEEYITEYRCRRHDGDWRWMLGRAVPFYGDDGAIVKWFGTCTDIHELVEARQEARRAREKLQRVIEHTKISVWEVNEQRKITFLEGYQMWNNKELEEPKDILGKNIYEVISSYHPNNDIKIIREPMERVLKGESTDEVFAMRTDGDRWYRTRLVPQYNQTRHGGIEGDLFVDGVVAVSIDITETRTRQAELQKQEKEKTKLLANATAAKEASRMKSQFLANMSHEIRTPIAGVIGMAELLLDTQLDAEQRECAENVQRSANALLTVINDILDLSKVESGRLDVEEVQFSISVVLRDVNKMLSFAASRKNLAYESDVQPEVESDLRVMGDPGRLRQILTNILTNSIKFTSEGHVKLSATIIDESKETVTVQFVIEDTGIGIAEEVRPRLFQPFSQADSSTARKFGGTGLGLAISKNLVELMHGEITLDSKTGSGTIATFWIPFNRAPASNKESQFIDMAPIPDRLQSDASVSCGSSELESPPAAPETRGVAPGKPPPAAGLRKPSVANSISEYPELPKEERKNIHVLVVEDNSVNQQIALRTISKLGFSVDAVWDGNEALSYLLNESSSNHPPTNIILMDVQMPVMSGYDASRIIRSQEPFKSHPLIRNIPIIAMTASAIQGDREKCQRAGMDDYLAKPVKPRLLEKMLVKWAIEGNQR</sequence>
<dbReference type="PANTHER" id="PTHR45339">
    <property type="entry name" value="HYBRID SIGNAL TRANSDUCTION HISTIDINE KINASE J"/>
    <property type="match status" value="1"/>
</dbReference>
<dbReference type="CDD" id="cd17546">
    <property type="entry name" value="REC_hyHK_CKI1_RcsC-like"/>
    <property type="match status" value="1"/>
</dbReference>
<dbReference type="PRINTS" id="PR00344">
    <property type="entry name" value="BCTRLSENSOR"/>
</dbReference>
<dbReference type="CDD" id="cd00130">
    <property type="entry name" value="PAS"/>
    <property type="match status" value="2"/>
</dbReference>
<dbReference type="InterPro" id="IPR035965">
    <property type="entry name" value="PAS-like_dom_sf"/>
</dbReference>
<dbReference type="Pfam" id="PF13426">
    <property type="entry name" value="PAS_9"/>
    <property type="match status" value="1"/>
</dbReference>
<feature type="compositionally biased region" description="Low complexity" evidence="5">
    <location>
        <begin position="200"/>
        <end position="221"/>
    </location>
</feature>
<dbReference type="Gene3D" id="3.40.50.2300">
    <property type="match status" value="1"/>
</dbReference>
<dbReference type="OrthoDB" id="60033at2759"/>
<reference evidence="10" key="1">
    <citation type="journal article" date="2020" name="Stud. Mycol.">
        <title>101 Dothideomycetes genomes: a test case for predicting lifestyles and emergence of pathogens.</title>
        <authorList>
            <person name="Haridas S."/>
            <person name="Albert R."/>
            <person name="Binder M."/>
            <person name="Bloem J."/>
            <person name="Labutti K."/>
            <person name="Salamov A."/>
            <person name="Andreopoulos B."/>
            <person name="Baker S."/>
            <person name="Barry K."/>
            <person name="Bills G."/>
            <person name="Bluhm B."/>
            <person name="Cannon C."/>
            <person name="Castanera R."/>
            <person name="Culley D."/>
            <person name="Daum C."/>
            <person name="Ezra D."/>
            <person name="Gonzalez J."/>
            <person name="Henrissat B."/>
            <person name="Kuo A."/>
            <person name="Liang C."/>
            <person name="Lipzen A."/>
            <person name="Lutzoni F."/>
            <person name="Magnuson J."/>
            <person name="Mondo S."/>
            <person name="Nolan M."/>
            <person name="Ohm R."/>
            <person name="Pangilinan J."/>
            <person name="Park H.-J."/>
            <person name="Ramirez L."/>
            <person name="Alfaro M."/>
            <person name="Sun H."/>
            <person name="Tritt A."/>
            <person name="Yoshinaga Y."/>
            <person name="Zwiers L.-H."/>
            <person name="Turgeon B."/>
            <person name="Goodwin S."/>
            <person name="Spatafora J."/>
            <person name="Crous P."/>
            <person name="Grigoriev I."/>
        </authorList>
    </citation>
    <scope>NUCLEOTIDE SEQUENCE</scope>
    <source>
        <strain evidence="10">ATCC 16933</strain>
    </source>
</reference>
<evidence type="ECO:0000256" key="3">
    <source>
        <dbReference type="PROSITE-ProRule" id="PRU00169"/>
    </source>
</evidence>
<dbReference type="SMART" id="SM00091">
    <property type="entry name" value="PAS"/>
    <property type="match status" value="3"/>
</dbReference>
<dbReference type="Pfam" id="PF02518">
    <property type="entry name" value="HATPase_c"/>
    <property type="match status" value="1"/>
</dbReference>
<feature type="coiled-coil region" evidence="4">
    <location>
        <begin position="509"/>
        <end position="536"/>
    </location>
</feature>
<dbReference type="CDD" id="cd16922">
    <property type="entry name" value="HATPase_EvgS-ArcB-TorS-like"/>
    <property type="match status" value="1"/>
</dbReference>
<dbReference type="GO" id="GO:0000155">
    <property type="term" value="F:phosphorelay sensor kinase activity"/>
    <property type="evidence" value="ECO:0007669"/>
    <property type="project" value="InterPro"/>
</dbReference>
<dbReference type="Pfam" id="PF00512">
    <property type="entry name" value="HisKA"/>
    <property type="match status" value="1"/>
</dbReference>
<evidence type="ECO:0000256" key="4">
    <source>
        <dbReference type="SAM" id="Coils"/>
    </source>
</evidence>
<feature type="non-terminal residue" evidence="10">
    <location>
        <position position="1123"/>
    </location>
</feature>
<dbReference type="InterPro" id="IPR005467">
    <property type="entry name" value="His_kinase_dom"/>
</dbReference>
<dbReference type="PROSITE" id="PS50112">
    <property type="entry name" value="PAS"/>
    <property type="match status" value="1"/>
</dbReference>
<keyword evidence="4" id="KW-0175">Coiled coil</keyword>
<evidence type="ECO:0008006" key="12">
    <source>
        <dbReference type="Google" id="ProtNLM"/>
    </source>
</evidence>
<feature type="region of interest" description="Disordered" evidence="5">
    <location>
        <begin position="930"/>
        <end position="970"/>
    </location>
</feature>
<evidence type="ECO:0000259" key="8">
    <source>
        <dbReference type="PROSITE" id="PS50112"/>
    </source>
</evidence>
<dbReference type="NCBIfam" id="TIGR00229">
    <property type="entry name" value="sensory_box"/>
    <property type="match status" value="1"/>
</dbReference>
<dbReference type="SMART" id="SM00086">
    <property type="entry name" value="PAC"/>
    <property type="match status" value="2"/>
</dbReference>
<evidence type="ECO:0000256" key="2">
    <source>
        <dbReference type="ARBA" id="ARBA00023012"/>
    </source>
</evidence>
<evidence type="ECO:0000256" key="5">
    <source>
        <dbReference type="SAM" id="MobiDB-lite"/>
    </source>
</evidence>
<dbReference type="InterPro" id="IPR000014">
    <property type="entry name" value="PAS"/>
</dbReference>
<dbReference type="Gene3D" id="3.30.450.20">
    <property type="entry name" value="PAS domain"/>
    <property type="match status" value="3"/>
</dbReference>
<dbReference type="Gene3D" id="1.10.287.130">
    <property type="match status" value="1"/>
</dbReference>
<dbReference type="FunFam" id="3.30.450.20:FF:000099">
    <property type="entry name" value="Sensory box sensor histidine kinase"/>
    <property type="match status" value="1"/>
</dbReference>
<dbReference type="Proteomes" id="UP000799766">
    <property type="component" value="Unassembled WGS sequence"/>
</dbReference>
<dbReference type="Gene3D" id="3.30.565.10">
    <property type="entry name" value="Histidine kinase-like ATPase, C-terminal domain"/>
    <property type="match status" value="1"/>
</dbReference>
<evidence type="ECO:0000256" key="1">
    <source>
        <dbReference type="ARBA" id="ARBA00022553"/>
    </source>
</evidence>
<dbReference type="SUPFAM" id="SSF47384">
    <property type="entry name" value="Homodimeric domain of signal transducing histidine kinase"/>
    <property type="match status" value="1"/>
</dbReference>
<feature type="domain" description="PAC" evidence="9">
    <location>
        <begin position="469"/>
        <end position="521"/>
    </location>
</feature>
<dbReference type="SMART" id="SM00388">
    <property type="entry name" value="HisKA"/>
    <property type="match status" value="1"/>
</dbReference>
<feature type="compositionally biased region" description="Polar residues" evidence="5">
    <location>
        <begin position="931"/>
        <end position="942"/>
    </location>
</feature>
<dbReference type="SUPFAM" id="SSF55785">
    <property type="entry name" value="PYP-like sensor domain (PAS domain)"/>
    <property type="match status" value="2"/>
</dbReference>
<dbReference type="Pfam" id="PF00072">
    <property type="entry name" value="Response_reg"/>
    <property type="match status" value="1"/>
</dbReference>
<dbReference type="CDD" id="cd00082">
    <property type="entry name" value="HisKA"/>
    <property type="match status" value="1"/>
</dbReference>
<evidence type="ECO:0000259" key="9">
    <source>
        <dbReference type="PROSITE" id="PS50113"/>
    </source>
</evidence>
<dbReference type="SMART" id="SM00448">
    <property type="entry name" value="REC"/>
    <property type="match status" value="1"/>
</dbReference>
<evidence type="ECO:0000313" key="10">
    <source>
        <dbReference type="EMBL" id="KAF2459882.1"/>
    </source>
</evidence>
<dbReference type="InterPro" id="IPR036890">
    <property type="entry name" value="HATPase_C_sf"/>
</dbReference>
<gene>
    <name evidence="10" type="ORF">BDY21DRAFT_281127</name>
</gene>
<organism evidence="10 11">
    <name type="scientific">Lineolata rhizophorae</name>
    <dbReference type="NCBI Taxonomy" id="578093"/>
    <lineage>
        <taxon>Eukaryota</taxon>
        <taxon>Fungi</taxon>
        <taxon>Dikarya</taxon>
        <taxon>Ascomycota</taxon>
        <taxon>Pezizomycotina</taxon>
        <taxon>Dothideomycetes</taxon>
        <taxon>Dothideomycetes incertae sedis</taxon>
        <taxon>Lineolatales</taxon>
        <taxon>Lineolataceae</taxon>
        <taxon>Lineolata</taxon>
    </lineage>
</organism>
<evidence type="ECO:0000259" key="6">
    <source>
        <dbReference type="PROSITE" id="PS50109"/>
    </source>
</evidence>
<keyword evidence="1 3" id="KW-0597">Phosphoprotein</keyword>
<evidence type="ECO:0000313" key="11">
    <source>
        <dbReference type="Proteomes" id="UP000799766"/>
    </source>
</evidence>
<accession>A0A6A6P7Z8</accession>
<feature type="domain" description="Response regulatory" evidence="7">
    <location>
        <begin position="989"/>
        <end position="1117"/>
    </location>
</feature>
<dbReference type="SMART" id="SM00387">
    <property type="entry name" value="HATPase_c"/>
    <property type="match status" value="1"/>
</dbReference>
<feature type="domain" description="PAS" evidence="8">
    <location>
        <begin position="411"/>
        <end position="466"/>
    </location>
</feature>
<dbReference type="PANTHER" id="PTHR45339:SF1">
    <property type="entry name" value="HYBRID SIGNAL TRANSDUCTION HISTIDINE KINASE J"/>
    <property type="match status" value="1"/>
</dbReference>
<dbReference type="SUPFAM" id="SSF52172">
    <property type="entry name" value="CheY-like"/>
    <property type="match status" value="1"/>
</dbReference>
<name>A0A6A6P7Z8_9PEZI</name>
<feature type="compositionally biased region" description="Low complexity" evidence="5">
    <location>
        <begin position="241"/>
        <end position="251"/>
    </location>
</feature>
<dbReference type="FunFam" id="3.30.565.10:FF:000010">
    <property type="entry name" value="Sensor histidine kinase RcsC"/>
    <property type="match status" value="1"/>
</dbReference>
<dbReference type="FunFam" id="1.10.287.130:FF:000050">
    <property type="entry name" value="Related to histidine kinase"/>
    <property type="match status" value="1"/>
</dbReference>
<keyword evidence="11" id="KW-1185">Reference proteome</keyword>
<dbReference type="EMBL" id="MU001674">
    <property type="protein sequence ID" value="KAF2459882.1"/>
    <property type="molecule type" value="Genomic_DNA"/>
</dbReference>
<dbReference type="InterPro" id="IPR013655">
    <property type="entry name" value="PAS_fold_3"/>
</dbReference>
<dbReference type="InterPro" id="IPR036097">
    <property type="entry name" value="HisK_dim/P_sf"/>
</dbReference>
<dbReference type="PROSITE" id="PS50113">
    <property type="entry name" value="PAC"/>
    <property type="match status" value="1"/>
</dbReference>
<dbReference type="PROSITE" id="PS50109">
    <property type="entry name" value="HIS_KIN"/>
    <property type="match status" value="1"/>
</dbReference>
<feature type="region of interest" description="Disordered" evidence="5">
    <location>
        <begin position="200"/>
        <end position="252"/>
    </location>
</feature>
<dbReference type="PROSITE" id="PS50110">
    <property type="entry name" value="RESPONSE_REGULATORY"/>
    <property type="match status" value="1"/>
</dbReference>
<dbReference type="InterPro" id="IPR003661">
    <property type="entry name" value="HisK_dim/P_dom"/>
</dbReference>
<dbReference type="SUPFAM" id="SSF55874">
    <property type="entry name" value="ATPase domain of HSP90 chaperone/DNA topoisomerase II/histidine kinase"/>
    <property type="match status" value="1"/>
</dbReference>
<dbReference type="InterPro" id="IPR003594">
    <property type="entry name" value="HATPase_dom"/>
</dbReference>
<proteinExistence type="predicted"/>
<dbReference type="InterPro" id="IPR011006">
    <property type="entry name" value="CheY-like_superfamily"/>
</dbReference>
<dbReference type="InterPro" id="IPR001610">
    <property type="entry name" value="PAC"/>
</dbReference>
<feature type="domain" description="Histidine kinase" evidence="6">
    <location>
        <begin position="686"/>
        <end position="909"/>
    </location>
</feature>
<dbReference type="InterPro" id="IPR004358">
    <property type="entry name" value="Sig_transdc_His_kin-like_C"/>
</dbReference>
<dbReference type="Pfam" id="PF08447">
    <property type="entry name" value="PAS_3"/>
    <property type="match status" value="1"/>
</dbReference>
<evidence type="ECO:0000259" key="7">
    <source>
        <dbReference type="PROSITE" id="PS50110"/>
    </source>
</evidence>
<feature type="modified residue" description="4-aspartylphosphate" evidence="3">
    <location>
        <position position="1044"/>
    </location>
</feature>
<protein>
    <recommendedName>
        <fullName evidence="12">Histidine kinase HHK6p</fullName>
    </recommendedName>
</protein>
<dbReference type="InterPro" id="IPR000700">
    <property type="entry name" value="PAS-assoc_C"/>
</dbReference>
<keyword evidence="2" id="KW-0902">Two-component regulatory system</keyword>
<dbReference type="AlphaFoldDB" id="A0A6A6P7Z8"/>
<dbReference type="InterPro" id="IPR001789">
    <property type="entry name" value="Sig_transdc_resp-reg_receiver"/>
</dbReference>